<dbReference type="SUPFAM" id="SSF56112">
    <property type="entry name" value="Protein kinase-like (PK-like)"/>
    <property type="match status" value="1"/>
</dbReference>
<feature type="compositionally biased region" description="Basic and acidic residues" evidence="6">
    <location>
        <begin position="429"/>
        <end position="438"/>
    </location>
</feature>
<dbReference type="VEuPathDB" id="CryptoDB:Cvel_12692"/>
<feature type="compositionally biased region" description="Basic and acidic residues" evidence="6">
    <location>
        <begin position="469"/>
        <end position="490"/>
    </location>
</feature>
<dbReference type="Pfam" id="PF00069">
    <property type="entry name" value="Pkinase"/>
    <property type="match status" value="1"/>
</dbReference>
<feature type="region of interest" description="Disordered" evidence="6">
    <location>
        <begin position="1"/>
        <end position="490"/>
    </location>
</feature>
<sequence>MSGSQRRTPSRERDGLRGSAKFGDTQSRGVLGLTGQSILGGGGGRDTLFPPLRGSHTAADSSPSDQSASSAGVRPRVLGGTSRGQNLLDGTSSKISVRRQWFDDVPQQEKGQTLVMGGSRTRRRSQLQPPGSGETLVSFNFGAGGGGPGDTVGSGGKGLSFRGRPALVGVRDEEDRIVDFAPPPSTPGGPKTPAGERPWIPRPTSHGSIGFGDIGPNRGGPLKASRGRDEMRRSSTRPAFAHGGGGGVQALHTIKLAPLQGAHGLGSTLSRPSPGDESEEDNPGSLGADPERERSHRQTSKTVPAIPVAPISIQRPSEGRKTKTPSGRRHRLVMGETKDSADLMSGVEPQSFNGTSGAIPSDASPIRSPSNRSRQKKEKDIKSPPGSPEPLRVDDGWDETSSSSGSASSSSPSPSNSRRALDESAGETRTPHDWKEETIQQGLKAAGARKEEEEEEKDEREAPNLQPETPKRPQTEHGSRERSKRSERGRPVADVFEAVIDGKPCYMSKVEMIGAGSFGAVYLATVAGTGEKVAVKEMNLMPGSREDAVTALAVQRELKAFIEKKIKHPHIVRYLGHECSRDKLSIYLEYVHGGSVSDILSESQKAAGRPVPLKEALVAKYTREVLLALEYLHKQGIAHRLGGDE</sequence>
<evidence type="ECO:0000313" key="8">
    <source>
        <dbReference type="EMBL" id="CEM54337.1"/>
    </source>
</evidence>
<evidence type="ECO:0000256" key="5">
    <source>
        <dbReference type="PROSITE-ProRule" id="PRU10141"/>
    </source>
</evidence>
<feature type="compositionally biased region" description="Polar residues" evidence="6">
    <location>
        <begin position="348"/>
        <end position="358"/>
    </location>
</feature>
<name>A0A0G4IAZ0_9ALVE</name>
<dbReference type="GO" id="GO:0005524">
    <property type="term" value="F:ATP binding"/>
    <property type="evidence" value="ECO:0007669"/>
    <property type="project" value="UniProtKB-UniRule"/>
</dbReference>
<dbReference type="PROSITE" id="PS00107">
    <property type="entry name" value="PROTEIN_KINASE_ATP"/>
    <property type="match status" value="1"/>
</dbReference>
<keyword evidence="2 5" id="KW-0547">Nucleotide-binding</keyword>
<reference evidence="8" key="1">
    <citation type="submission" date="2014-11" db="EMBL/GenBank/DDBJ databases">
        <authorList>
            <person name="Otto D Thomas"/>
            <person name="Naeem Raeece"/>
        </authorList>
    </citation>
    <scope>NUCLEOTIDE SEQUENCE</scope>
</reference>
<feature type="compositionally biased region" description="Low complexity" evidence="6">
    <location>
        <begin position="58"/>
        <end position="71"/>
    </location>
</feature>
<dbReference type="PANTHER" id="PTHR48016:SF56">
    <property type="entry name" value="MAPKK KINASE"/>
    <property type="match status" value="1"/>
</dbReference>
<accession>A0A0G4IAZ0</accession>
<dbReference type="SMART" id="SM00220">
    <property type="entry name" value="S_TKc"/>
    <property type="match status" value="1"/>
</dbReference>
<dbReference type="InterPro" id="IPR050538">
    <property type="entry name" value="MAP_kinase_kinase_kinase"/>
</dbReference>
<dbReference type="InterPro" id="IPR011009">
    <property type="entry name" value="Kinase-like_dom_sf"/>
</dbReference>
<evidence type="ECO:0000256" key="3">
    <source>
        <dbReference type="ARBA" id="ARBA00022777"/>
    </source>
</evidence>
<dbReference type="EMBL" id="CDMZ01005777">
    <property type="protein sequence ID" value="CEM54337.1"/>
    <property type="molecule type" value="Genomic_DNA"/>
</dbReference>
<evidence type="ECO:0000256" key="6">
    <source>
        <dbReference type="SAM" id="MobiDB-lite"/>
    </source>
</evidence>
<feature type="compositionally biased region" description="Basic residues" evidence="6">
    <location>
        <begin position="322"/>
        <end position="332"/>
    </location>
</feature>
<feature type="binding site" evidence="5">
    <location>
        <position position="536"/>
    </location>
    <ligand>
        <name>ATP</name>
        <dbReference type="ChEBI" id="CHEBI:30616"/>
    </ligand>
</feature>
<keyword evidence="4 5" id="KW-0067">ATP-binding</keyword>
<feature type="compositionally biased region" description="Polar residues" evidence="6">
    <location>
        <begin position="83"/>
        <end position="95"/>
    </location>
</feature>
<dbReference type="Gene3D" id="1.10.510.10">
    <property type="entry name" value="Transferase(Phosphotransferase) domain 1"/>
    <property type="match status" value="1"/>
</dbReference>
<evidence type="ECO:0000259" key="7">
    <source>
        <dbReference type="PROSITE" id="PS50011"/>
    </source>
</evidence>
<proteinExistence type="predicted"/>
<feature type="compositionally biased region" description="Low complexity" evidence="6">
    <location>
        <begin position="401"/>
        <end position="417"/>
    </location>
</feature>
<dbReference type="GO" id="GO:0004672">
    <property type="term" value="F:protein kinase activity"/>
    <property type="evidence" value="ECO:0007669"/>
    <property type="project" value="InterPro"/>
</dbReference>
<gene>
    <name evidence="8" type="ORF">Cvel_12692</name>
</gene>
<dbReference type="InterPro" id="IPR000719">
    <property type="entry name" value="Prot_kinase_dom"/>
</dbReference>
<keyword evidence="3" id="KW-0418">Kinase</keyword>
<evidence type="ECO:0000256" key="4">
    <source>
        <dbReference type="ARBA" id="ARBA00022840"/>
    </source>
</evidence>
<protein>
    <recommendedName>
        <fullName evidence="7">Protein kinase domain-containing protein</fullName>
    </recommendedName>
</protein>
<dbReference type="AlphaFoldDB" id="A0A0G4IAZ0"/>
<evidence type="ECO:0000256" key="2">
    <source>
        <dbReference type="ARBA" id="ARBA00022741"/>
    </source>
</evidence>
<feature type="domain" description="Protein kinase" evidence="7">
    <location>
        <begin position="507"/>
        <end position="645"/>
    </location>
</feature>
<dbReference type="PANTHER" id="PTHR48016">
    <property type="entry name" value="MAP KINASE KINASE KINASE SSK2-RELATED-RELATED"/>
    <property type="match status" value="1"/>
</dbReference>
<keyword evidence="1" id="KW-0808">Transferase</keyword>
<organism evidence="8">
    <name type="scientific">Chromera velia CCMP2878</name>
    <dbReference type="NCBI Taxonomy" id="1169474"/>
    <lineage>
        <taxon>Eukaryota</taxon>
        <taxon>Sar</taxon>
        <taxon>Alveolata</taxon>
        <taxon>Colpodellida</taxon>
        <taxon>Chromeraceae</taxon>
        <taxon>Chromera</taxon>
    </lineage>
</organism>
<dbReference type="PROSITE" id="PS50011">
    <property type="entry name" value="PROTEIN_KINASE_DOM"/>
    <property type="match status" value="1"/>
</dbReference>
<evidence type="ECO:0000256" key="1">
    <source>
        <dbReference type="ARBA" id="ARBA00022679"/>
    </source>
</evidence>
<dbReference type="InterPro" id="IPR017441">
    <property type="entry name" value="Protein_kinase_ATP_BS"/>
</dbReference>
<feature type="compositionally biased region" description="Gly residues" evidence="6">
    <location>
        <begin position="142"/>
        <end position="158"/>
    </location>
</feature>